<keyword evidence="5 11" id="KW-0378">Hydrolase</keyword>
<name>A0A2Z2NKU9_9GAMM</name>
<dbReference type="EC" id="3.4.19.13" evidence="11"/>
<dbReference type="InterPro" id="IPR000101">
    <property type="entry name" value="GGT_peptidase"/>
</dbReference>
<dbReference type="UniPathway" id="UPA00204"/>
<evidence type="ECO:0000256" key="12">
    <source>
        <dbReference type="SAM" id="MobiDB-lite"/>
    </source>
</evidence>
<feature type="region of interest" description="Disordered" evidence="12">
    <location>
        <begin position="489"/>
        <end position="513"/>
    </location>
</feature>
<proteinExistence type="inferred from homology"/>
<keyword evidence="14" id="KW-1185">Reference proteome</keyword>
<sequence>MLPDSKLNPDTQPYISTHHKLMRSHRLSKLALALGLSLALVACSDDNDDDVDPITDPITDVGGGSDNDFLPPEIPSGYTVKEISFADNNMVAAANPVAVQAGVDVLANGGKAIDAAIAVQAVLNLVEPQSSGIGGGAFIVYYDAATKSLTTYDARETAPAATTPERFLDEEGNTLGFSDAVGGGLSVGTPGVLRGLEMAHTAHGALPWAGLFDRAIQLSEDGFEISNRMSTSVAGSAERLAAQPAAAAYFLQEDGTAKPTGTVQTNPEFAATLRTVAEQGADAFYTGPLAQAMVDIVNNHPTNPGDLSLEDLAGYTAIEREPVCVVYRTDYRVCGMGPPSSGALTVGMTLKMLERFDLAATGPNTAESNHLILEAYKLAYADRGAYMADSDFVDVPVDGLIDSAYLDTRSALIEASMAMDSPDAGFPPGVTVAMGQDNSLQLPSTSHISIVDSEGNSVSMTTTIESGFGSLQFVNGYLLNNELTDFSFSPTDENGNPIANRVEPGKRPRSSMAPTIVLNDSSDEIEMVIGSPGGSQIIQYVTKTLIGVIDWDLDIQQAINLPNFGASNSTNVRVEEGSVDVELIKAGLEGLGHTVDDTRAATSGLQGFVFNGLREDGSEGLLSSHPGSGTWAGGADPRREGIAMGTP</sequence>
<dbReference type="InterPro" id="IPR029055">
    <property type="entry name" value="Ntn_hydrolases_N"/>
</dbReference>
<evidence type="ECO:0000256" key="2">
    <source>
        <dbReference type="ARBA" id="ARBA00001089"/>
    </source>
</evidence>
<dbReference type="InterPro" id="IPR043137">
    <property type="entry name" value="GGT_ssub_C"/>
</dbReference>
<comment type="pathway">
    <text evidence="11">Sulfur metabolism; glutathione metabolism.</text>
</comment>
<dbReference type="Gene3D" id="3.60.20.40">
    <property type="match status" value="1"/>
</dbReference>
<dbReference type="GO" id="GO:0006750">
    <property type="term" value="P:glutathione biosynthetic process"/>
    <property type="evidence" value="ECO:0007669"/>
    <property type="project" value="UniProtKB-KW"/>
</dbReference>
<evidence type="ECO:0000256" key="7">
    <source>
        <dbReference type="ARBA" id="ARBA00023315"/>
    </source>
</evidence>
<dbReference type="EC" id="2.3.2.2" evidence="11"/>
<dbReference type="PANTHER" id="PTHR43199">
    <property type="entry name" value="GLUTATHIONE HYDROLASE"/>
    <property type="match status" value="1"/>
</dbReference>
<dbReference type="Proteomes" id="UP000250079">
    <property type="component" value="Chromosome"/>
</dbReference>
<evidence type="ECO:0000256" key="5">
    <source>
        <dbReference type="ARBA" id="ARBA00022801"/>
    </source>
</evidence>
<keyword evidence="6 11" id="KW-0865">Zymogen</keyword>
<evidence type="ECO:0000256" key="6">
    <source>
        <dbReference type="ARBA" id="ARBA00023145"/>
    </source>
</evidence>
<feature type="region of interest" description="Disordered" evidence="12">
    <location>
        <begin position="619"/>
        <end position="647"/>
    </location>
</feature>
<accession>A0A2Z2NKU9</accession>
<feature type="binding site" evidence="10">
    <location>
        <position position="485"/>
    </location>
    <ligand>
        <name>L-glutamate</name>
        <dbReference type="ChEBI" id="CHEBI:29985"/>
    </ligand>
</feature>
<dbReference type="AlphaFoldDB" id="A0A2Z2NKU9"/>
<dbReference type="SUPFAM" id="SSF56235">
    <property type="entry name" value="N-terminal nucleophile aminohydrolases (Ntn hydrolases)"/>
    <property type="match status" value="1"/>
</dbReference>
<keyword evidence="4 11" id="KW-0808">Transferase</keyword>
<dbReference type="InterPro" id="IPR051792">
    <property type="entry name" value="GGT_bact"/>
</dbReference>
<reference evidence="13 14" key="1">
    <citation type="submission" date="2016-12" db="EMBL/GenBank/DDBJ databases">
        <authorList>
            <person name="Song W.-J."/>
            <person name="Kurnit D.M."/>
        </authorList>
    </citation>
    <scope>NUCLEOTIDE SEQUENCE [LARGE SCALE GENOMIC DNA]</scope>
    <source>
        <strain evidence="13 14">IMCC3135</strain>
    </source>
</reference>
<evidence type="ECO:0000256" key="4">
    <source>
        <dbReference type="ARBA" id="ARBA00022679"/>
    </source>
</evidence>
<evidence type="ECO:0000256" key="3">
    <source>
        <dbReference type="ARBA" id="ARBA00009381"/>
    </source>
</evidence>
<feature type="binding site" evidence="10">
    <location>
        <position position="534"/>
    </location>
    <ligand>
        <name>L-glutamate</name>
        <dbReference type="ChEBI" id="CHEBI:29985"/>
    </ligand>
</feature>
<comment type="subunit">
    <text evidence="11">This enzyme consists of two polypeptide chains, which are synthesized in precursor form from a single polypeptide.</text>
</comment>
<feature type="active site" description="Nucleophile" evidence="9">
    <location>
        <position position="445"/>
    </location>
</feature>
<comment type="catalytic activity">
    <reaction evidence="8 11">
        <text>an N-terminal (5-L-glutamyl)-[peptide] + an alpha-amino acid = 5-L-glutamyl amino acid + an N-terminal L-alpha-aminoacyl-[peptide]</text>
        <dbReference type="Rhea" id="RHEA:23904"/>
        <dbReference type="Rhea" id="RHEA-COMP:9780"/>
        <dbReference type="Rhea" id="RHEA-COMP:9795"/>
        <dbReference type="ChEBI" id="CHEBI:77644"/>
        <dbReference type="ChEBI" id="CHEBI:78597"/>
        <dbReference type="ChEBI" id="CHEBI:78599"/>
        <dbReference type="ChEBI" id="CHEBI:78608"/>
        <dbReference type="EC" id="2.3.2.2"/>
    </reaction>
</comment>
<comment type="similarity">
    <text evidence="3 11">Belongs to the gamma-glutamyltransferase family.</text>
</comment>
<dbReference type="GO" id="GO:0006751">
    <property type="term" value="P:glutathione catabolic process"/>
    <property type="evidence" value="ECO:0007669"/>
    <property type="project" value="UniProtKB-UniRule"/>
</dbReference>
<protein>
    <recommendedName>
        <fullName evidence="11">Glutathione hydrolase proenzyme</fullName>
        <ecNumber evidence="11">2.3.2.2</ecNumber>
        <ecNumber evidence="11">3.4.19.13</ecNumber>
    </recommendedName>
    <component>
        <recommendedName>
            <fullName evidence="11">Glutathione hydrolase large chain</fullName>
        </recommendedName>
    </component>
    <component>
        <recommendedName>
            <fullName evidence="11">Glutathione hydrolase small chain</fullName>
        </recommendedName>
    </component>
</protein>
<dbReference type="NCBIfam" id="TIGR00066">
    <property type="entry name" value="g_glut_trans"/>
    <property type="match status" value="1"/>
</dbReference>
<feature type="binding site" evidence="10">
    <location>
        <begin position="510"/>
        <end position="511"/>
    </location>
    <ligand>
        <name>L-glutamate</name>
        <dbReference type="ChEBI" id="CHEBI:29985"/>
    </ligand>
</feature>
<comment type="catalytic activity">
    <reaction evidence="1 11">
        <text>an S-substituted glutathione + H2O = an S-substituted L-cysteinylglycine + L-glutamate</text>
        <dbReference type="Rhea" id="RHEA:59468"/>
        <dbReference type="ChEBI" id="CHEBI:15377"/>
        <dbReference type="ChEBI" id="CHEBI:29985"/>
        <dbReference type="ChEBI" id="CHEBI:90779"/>
        <dbReference type="ChEBI" id="CHEBI:143103"/>
        <dbReference type="EC" id="3.4.19.13"/>
    </reaction>
</comment>
<evidence type="ECO:0000256" key="11">
    <source>
        <dbReference type="RuleBase" id="RU368036"/>
    </source>
</evidence>
<organism evidence="13 14">
    <name type="scientific">Granulosicoccus antarcticus IMCC3135</name>
    <dbReference type="NCBI Taxonomy" id="1192854"/>
    <lineage>
        <taxon>Bacteria</taxon>
        <taxon>Pseudomonadati</taxon>
        <taxon>Pseudomonadota</taxon>
        <taxon>Gammaproteobacteria</taxon>
        <taxon>Chromatiales</taxon>
        <taxon>Granulosicoccaceae</taxon>
        <taxon>Granulosicoccus</taxon>
    </lineage>
</organism>
<evidence type="ECO:0000256" key="8">
    <source>
        <dbReference type="ARBA" id="ARBA00047417"/>
    </source>
</evidence>
<comment type="PTM">
    <text evidence="11">Cleaved by autocatalysis into a large and a small subunit.</text>
</comment>
<keyword evidence="11" id="KW-0317">Glutathione biosynthesis</keyword>
<dbReference type="EMBL" id="CP018632">
    <property type="protein sequence ID" value="ASJ70631.1"/>
    <property type="molecule type" value="Genomic_DNA"/>
</dbReference>
<evidence type="ECO:0000313" key="14">
    <source>
        <dbReference type="Proteomes" id="UP000250079"/>
    </source>
</evidence>
<dbReference type="GO" id="GO:0036374">
    <property type="term" value="F:glutathione hydrolase activity"/>
    <property type="evidence" value="ECO:0007669"/>
    <property type="project" value="UniProtKB-UniRule"/>
</dbReference>
<dbReference type="Pfam" id="PF01019">
    <property type="entry name" value="G_glu_transpept"/>
    <property type="match status" value="1"/>
</dbReference>
<evidence type="ECO:0000256" key="9">
    <source>
        <dbReference type="PIRSR" id="PIRSR600101-1"/>
    </source>
</evidence>
<keyword evidence="7 11" id="KW-0012">Acyltransferase</keyword>
<evidence type="ECO:0000256" key="10">
    <source>
        <dbReference type="PIRSR" id="PIRSR600101-2"/>
    </source>
</evidence>
<comment type="catalytic activity">
    <reaction evidence="2 11">
        <text>glutathione + H2O = L-cysteinylglycine + L-glutamate</text>
        <dbReference type="Rhea" id="RHEA:28807"/>
        <dbReference type="ChEBI" id="CHEBI:15377"/>
        <dbReference type="ChEBI" id="CHEBI:29985"/>
        <dbReference type="ChEBI" id="CHEBI:57925"/>
        <dbReference type="ChEBI" id="CHEBI:61694"/>
        <dbReference type="EC" id="3.4.19.13"/>
    </reaction>
</comment>
<evidence type="ECO:0000313" key="13">
    <source>
        <dbReference type="EMBL" id="ASJ70631.1"/>
    </source>
</evidence>
<dbReference type="PANTHER" id="PTHR43199:SF1">
    <property type="entry name" value="GLUTATHIONE HYDROLASE PROENZYME"/>
    <property type="match status" value="1"/>
</dbReference>
<evidence type="ECO:0000256" key="1">
    <source>
        <dbReference type="ARBA" id="ARBA00001049"/>
    </source>
</evidence>
<dbReference type="PRINTS" id="PR01210">
    <property type="entry name" value="GGTRANSPTASE"/>
</dbReference>
<dbReference type="Gene3D" id="1.10.246.130">
    <property type="match status" value="1"/>
</dbReference>
<dbReference type="InterPro" id="IPR055262">
    <property type="entry name" value="GGT_CS"/>
</dbReference>
<dbReference type="PROSITE" id="PS00462">
    <property type="entry name" value="G_GLU_TRANSPEPTIDASE"/>
    <property type="match status" value="1"/>
</dbReference>
<feature type="binding site" evidence="10">
    <location>
        <position position="155"/>
    </location>
    <ligand>
        <name>L-glutamate</name>
        <dbReference type="ChEBI" id="CHEBI:29985"/>
    </ligand>
</feature>
<dbReference type="GO" id="GO:0103068">
    <property type="term" value="F:leukotriene C4 gamma-glutamyl transferase activity"/>
    <property type="evidence" value="ECO:0007669"/>
    <property type="project" value="UniProtKB-EC"/>
</dbReference>
<gene>
    <name evidence="13" type="primary">ggt_1</name>
    <name evidence="13" type="ORF">IMCC3135_02590</name>
</gene>
<dbReference type="KEGG" id="gai:IMCC3135_02590"/>
<dbReference type="InterPro" id="IPR043138">
    <property type="entry name" value="GGT_lsub"/>
</dbReference>